<feature type="compositionally biased region" description="Polar residues" evidence="10">
    <location>
        <begin position="396"/>
        <end position="423"/>
    </location>
</feature>
<evidence type="ECO:0000256" key="5">
    <source>
        <dbReference type="ARBA" id="ARBA00023128"/>
    </source>
</evidence>
<evidence type="ECO:0000256" key="3">
    <source>
        <dbReference type="ARBA" id="ARBA00022946"/>
    </source>
</evidence>
<keyword evidence="6" id="KW-0687">Ribonucleoprotein</keyword>
<feature type="compositionally biased region" description="Low complexity" evidence="10">
    <location>
        <begin position="385"/>
        <end position="395"/>
    </location>
</feature>
<evidence type="ECO:0000256" key="9">
    <source>
        <dbReference type="PROSITE-ProRule" id="PRU00266"/>
    </source>
</evidence>
<evidence type="ECO:0000256" key="10">
    <source>
        <dbReference type="SAM" id="MobiDB-lite"/>
    </source>
</evidence>
<dbReference type="KEGG" id="pmrn:116956776"/>
<dbReference type="GO" id="GO:0006396">
    <property type="term" value="P:RNA processing"/>
    <property type="evidence" value="ECO:0007669"/>
    <property type="project" value="InterPro"/>
</dbReference>
<accession>A0AAJ7UDH8</accession>
<dbReference type="Gene3D" id="1.10.1520.10">
    <property type="entry name" value="Ribonuclease III domain"/>
    <property type="match status" value="1"/>
</dbReference>
<dbReference type="RefSeq" id="XP_032834461.1">
    <property type="nucleotide sequence ID" value="XM_032978570.1"/>
</dbReference>
<dbReference type="PANTHER" id="PTHR11207">
    <property type="entry name" value="RIBONUCLEASE III"/>
    <property type="match status" value="1"/>
</dbReference>
<feature type="domain" description="DRBM" evidence="11">
    <location>
        <begin position="252"/>
        <end position="322"/>
    </location>
</feature>
<dbReference type="GO" id="GO:0003725">
    <property type="term" value="F:double-stranded RNA binding"/>
    <property type="evidence" value="ECO:0007669"/>
    <property type="project" value="InterPro"/>
</dbReference>
<dbReference type="GO" id="GO:0070125">
    <property type="term" value="P:mitochondrial translational elongation"/>
    <property type="evidence" value="ECO:0007669"/>
    <property type="project" value="TreeGrafter"/>
</dbReference>
<dbReference type="AlphaFoldDB" id="A0AAJ7UDH8"/>
<evidence type="ECO:0000256" key="4">
    <source>
        <dbReference type="ARBA" id="ARBA00022980"/>
    </source>
</evidence>
<reference evidence="13" key="1">
    <citation type="submission" date="2025-08" db="UniProtKB">
        <authorList>
            <consortium name="RefSeq"/>
        </authorList>
    </citation>
    <scope>IDENTIFICATION</scope>
    <source>
        <tissue evidence="13">Sperm</tissue>
    </source>
</reference>
<feature type="region of interest" description="Disordered" evidence="10">
    <location>
        <begin position="35"/>
        <end position="63"/>
    </location>
</feature>
<feature type="compositionally biased region" description="Low complexity" evidence="10">
    <location>
        <begin position="40"/>
        <end position="58"/>
    </location>
</feature>
<comment type="similarity">
    <text evidence="7">Belongs to the ribonuclease III family. Mitochondrion-specific ribosomal protein mL44 subfamily.</text>
</comment>
<dbReference type="InterPro" id="IPR044444">
    <property type="entry name" value="Ribosomal_mL44_DSRM_metazoa"/>
</dbReference>
<proteinExistence type="inferred from homology"/>
<keyword evidence="2 9" id="KW-0694">RNA-binding</keyword>
<dbReference type="PROSITE" id="PS50137">
    <property type="entry name" value="DS_RBD"/>
    <property type="match status" value="1"/>
</dbReference>
<dbReference type="GO" id="GO:0004525">
    <property type="term" value="F:ribonuclease III activity"/>
    <property type="evidence" value="ECO:0007669"/>
    <property type="project" value="InterPro"/>
</dbReference>
<evidence type="ECO:0000313" key="12">
    <source>
        <dbReference type="Proteomes" id="UP001318040"/>
    </source>
</evidence>
<feature type="region of interest" description="Disordered" evidence="10">
    <location>
        <begin position="331"/>
        <end position="510"/>
    </location>
</feature>
<dbReference type="Proteomes" id="UP001318040">
    <property type="component" value="Chromosome 67"/>
</dbReference>
<dbReference type="GO" id="GO:0070877">
    <property type="term" value="C:microprocessor complex"/>
    <property type="evidence" value="ECO:0007669"/>
    <property type="project" value="TreeGrafter"/>
</dbReference>
<feature type="compositionally biased region" description="Polar residues" evidence="10">
    <location>
        <begin position="435"/>
        <end position="462"/>
    </location>
</feature>
<evidence type="ECO:0000313" key="13">
    <source>
        <dbReference type="RefSeq" id="XP_032834461.1"/>
    </source>
</evidence>
<keyword evidence="5" id="KW-0496">Mitochondrion</keyword>
<dbReference type="InterPro" id="IPR055189">
    <property type="entry name" value="RM44_endonuclase"/>
</dbReference>
<dbReference type="Pfam" id="PF22892">
    <property type="entry name" value="DSRM_MRPL44"/>
    <property type="match status" value="1"/>
</dbReference>
<evidence type="ECO:0000256" key="7">
    <source>
        <dbReference type="ARBA" id="ARBA00024034"/>
    </source>
</evidence>
<dbReference type="FunFam" id="3.30.160.20:FF:000037">
    <property type="entry name" value="39S ribosomal protein L44, mitochondrial"/>
    <property type="match status" value="1"/>
</dbReference>
<feature type="compositionally biased region" description="Low complexity" evidence="10">
    <location>
        <begin position="424"/>
        <end position="434"/>
    </location>
</feature>
<keyword evidence="4 13" id="KW-0689">Ribosomal protein</keyword>
<evidence type="ECO:0000256" key="2">
    <source>
        <dbReference type="ARBA" id="ARBA00022884"/>
    </source>
</evidence>
<name>A0AAJ7UDH8_PETMA</name>
<evidence type="ECO:0000256" key="8">
    <source>
        <dbReference type="ARBA" id="ARBA00035187"/>
    </source>
</evidence>
<feature type="compositionally biased region" description="Polar residues" evidence="10">
    <location>
        <begin position="332"/>
        <end position="384"/>
    </location>
</feature>
<evidence type="ECO:0000256" key="6">
    <source>
        <dbReference type="ARBA" id="ARBA00023274"/>
    </source>
</evidence>
<feature type="compositionally biased region" description="Low complexity" evidence="10">
    <location>
        <begin position="491"/>
        <end position="501"/>
    </location>
</feature>
<dbReference type="PANTHER" id="PTHR11207:SF5">
    <property type="entry name" value="LARGE RIBOSOMAL SUBUNIT PROTEIN ML44"/>
    <property type="match status" value="1"/>
</dbReference>
<dbReference type="SUPFAM" id="SSF54768">
    <property type="entry name" value="dsRNA-binding domain-like"/>
    <property type="match status" value="1"/>
</dbReference>
<keyword evidence="12" id="KW-1185">Reference proteome</keyword>
<dbReference type="GO" id="GO:0005762">
    <property type="term" value="C:mitochondrial large ribosomal subunit"/>
    <property type="evidence" value="ECO:0007669"/>
    <property type="project" value="TreeGrafter"/>
</dbReference>
<dbReference type="InterPro" id="IPR036389">
    <property type="entry name" value="RNase_III_sf"/>
</dbReference>
<evidence type="ECO:0000259" key="11">
    <source>
        <dbReference type="PROSITE" id="PS50137"/>
    </source>
</evidence>
<dbReference type="SUPFAM" id="SSF69065">
    <property type="entry name" value="RNase III domain-like"/>
    <property type="match status" value="1"/>
</dbReference>
<gene>
    <name evidence="13" type="primary">MRPL44</name>
</gene>
<dbReference type="Pfam" id="PF22935">
    <property type="entry name" value="RM44_endonuclase"/>
    <property type="match status" value="1"/>
</dbReference>
<evidence type="ECO:0000256" key="1">
    <source>
        <dbReference type="ARBA" id="ARBA00004173"/>
    </source>
</evidence>
<dbReference type="InterPro" id="IPR014720">
    <property type="entry name" value="dsRBD_dom"/>
</dbReference>
<sequence length="591" mass="62678">MAALSASLRSLTAVTSRPLLPLLRPPPLLLHHHHHHILHRPQQQQQQQQQQHQQQQQQRGHKRWLRAHLALQARMERKAGKPPPPLRRERDNFDLSAELAALACRLGEEHLSPGQLAAAVRSPCCDRGRGRGGENHGELAGDGARLTAEVLDSELARDFPRMPDGGRDALRTFLMSDETLSGVARALGLAHLVLAARDPPPDSALARSLLAIVSLVRASGGEERTIAFLQSFVLPQLLCGGRDLFSLWPVGDPMSLLREETERRSRAPPEPRLIRSAGAASALPCYLVAIYSDGRVLSEAPGETPLVAEEEAARSALRRLYGFPATRLPAQSVASGTHSQPQSVASGTHSQPQSVASGTHSTSETHSLTATVRSVWDSQPQSVASGTHSTSGTHSQPQSVASGTHSQPQSVASGTHSQPQSVASGTHSTSGTHSQPQSVASGTHSQPQSVASGTHSQPQSVASGTHSTSGTHSQPQSVASGTHSQPQSVASGTHSTSGTHSQPQSVASGTHSLTATVRSVWDSQPQSVASGTQRLGLTATVRSVWDSLNVWDSLTATVRSVWDSLNVWDSLTNSPPQSVASGTLRLRRTSG</sequence>
<protein>
    <recommendedName>
        <fullName evidence="8">Large ribosomal subunit protein mL44</fullName>
    </recommendedName>
</protein>
<dbReference type="Gene3D" id="3.30.160.20">
    <property type="match status" value="1"/>
</dbReference>
<feature type="compositionally biased region" description="Polar residues" evidence="10">
    <location>
        <begin position="474"/>
        <end position="490"/>
    </location>
</feature>
<dbReference type="CDD" id="cd19874">
    <property type="entry name" value="DSRM_MRPL44"/>
    <property type="match status" value="1"/>
</dbReference>
<comment type="subcellular location">
    <subcellularLocation>
        <location evidence="1">Mitochondrion</location>
    </subcellularLocation>
</comment>
<keyword evidence="3" id="KW-0809">Transit peptide</keyword>
<organism evidence="12 13">
    <name type="scientific">Petromyzon marinus</name>
    <name type="common">Sea lamprey</name>
    <dbReference type="NCBI Taxonomy" id="7757"/>
    <lineage>
        <taxon>Eukaryota</taxon>
        <taxon>Metazoa</taxon>
        <taxon>Chordata</taxon>
        <taxon>Craniata</taxon>
        <taxon>Vertebrata</taxon>
        <taxon>Cyclostomata</taxon>
        <taxon>Hyperoartia</taxon>
        <taxon>Petromyzontiformes</taxon>
        <taxon>Petromyzontidae</taxon>
        <taxon>Petromyzon</taxon>
    </lineage>
</organism>
<feature type="compositionally biased region" description="Low complexity" evidence="10">
    <location>
        <begin position="463"/>
        <end position="473"/>
    </location>
</feature>